<organism evidence="2 3">
    <name type="scientific">Trypanosoma brucei gambiense (strain MHOM/CI/86/DAL972)</name>
    <dbReference type="NCBI Taxonomy" id="679716"/>
    <lineage>
        <taxon>Eukaryota</taxon>
        <taxon>Discoba</taxon>
        <taxon>Euglenozoa</taxon>
        <taxon>Kinetoplastea</taxon>
        <taxon>Metakinetoplastina</taxon>
        <taxon>Trypanosomatida</taxon>
        <taxon>Trypanosomatidae</taxon>
        <taxon>Trypanosoma</taxon>
    </lineage>
</organism>
<dbReference type="KEGG" id="tbg:TbgDal_III1980"/>
<keyword evidence="1" id="KW-1133">Transmembrane helix</keyword>
<name>C9ZK96_TRYB9</name>
<sequence>MHTKEFKRWMLFDRGHCACVSACAVRFTFPSLRVGREMRQPESGLKRAQRENICLSRGKGVKKKKRTCGGSVASCCVNRAHGVTHRSLPFFVSSFHFLPFSIPFPWFLFSLPFIVITSCLFTYLFLFTPTPRVSAFTSFSSVSMRAFR</sequence>
<protein>
    <submittedName>
        <fullName evidence="2">Uncharacterized protein</fullName>
    </submittedName>
</protein>
<dbReference type="AlphaFoldDB" id="C9ZK96"/>
<evidence type="ECO:0000313" key="2">
    <source>
        <dbReference type="EMBL" id="CBH09860.1"/>
    </source>
</evidence>
<reference evidence="3" key="1">
    <citation type="journal article" date="2010" name="PLoS Negl. Trop. Dis.">
        <title>The genome sequence of Trypanosoma brucei gambiense, causative agent of chronic human african trypanosomiasis.</title>
        <authorList>
            <person name="Jackson A.P."/>
            <person name="Sanders M."/>
            <person name="Berry A."/>
            <person name="McQuillan J."/>
            <person name="Aslett M.A."/>
            <person name="Quail M.A."/>
            <person name="Chukualim B."/>
            <person name="Capewell P."/>
            <person name="MacLeod A."/>
            <person name="Melville S.E."/>
            <person name="Gibson W."/>
            <person name="Barry J.D."/>
            <person name="Berriman M."/>
            <person name="Hertz-Fowler C."/>
        </authorList>
    </citation>
    <scope>NUCLEOTIDE SEQUENCE [LARGE SCALE GENOMIC DNA]</scope>
    <source>
        <strain evidence="3">MHOM/CI/86/DAL972</strain>
    </source>
</reference>
<proteinExistence type="predicted"/>
<dbReference type="RefSeq" id="XP_011772153.1">
    <property type="nucleotide sequence ID" value="XM_011773851.1"/>
</dbReference>
<gene>
    <name evidence="2" type="ORF">TbgDal_III1980</name>
</gene>
<keyword evidence="1" id="KW-0472">Membrane</keyword>
<dbReference type="Proteomes" id="UP000002316">
    <property type="component" value="Chromosome 3"/>
</dbReference>
<feature type="transmembrane region" description="Helical" evidence="1">
    <location>
        <begin position="106"/>
        <end position="126"/>
    </location>
</feature>
<accession>C9ZK96</accession>
<dbReference type="GeneID" id="23858972"/>
<evidence type="ECO:0000313" key="3">
    <source>
        <dbReference type="Proteomes" id="UP000002316"/>
    </source>
</evidence>
<keyword evidence="1" id="KW-0812">Transmembrane</keyword>
<evidence type="ECO:0000256" key="1">
    <source>
        <dbReference type="SAM" id="Phobius"/>
    </source>
</evidence>
<dbReference type="EMBL" id="FN554966">
    <property type="protein sequence ID" value="CBH09860.1"/>
    <property type="molecule type" value="Genomic_DNA"/>
</dbReference>